<dbReference type="AlphaFoldDB" id="A0A177AG56"/>
<dbReference type="RefSeq" id="XP_024325523.1">
    <property type="nucleotide sequence ID" value="XM_024466610.1"/>
</dbReference>
<dbReference type="VEuPathDB" id="FungiDB:GMDG_07490"/>
<sequence length="151" mass="17136">MPSQEELKWLRARFGDGAISQPGDWFMTIETINPPKPISLTIGCMPVMFTAVGEDPLPLTPDNHYSNTRIPDPCAEVSWEPMTFPTVNHNVAILEALEPIVTFCSIIYMPYWTIVELEYNDGRVYEAKSLPGTVGNRMTLYHHEETHGIKR</sequence>
<evidence type="ECO:0000313" key="1">
    <source>
        <dbReference type="EMBL" id="OAF60241.1"/>
    </source>
</evidence>
<reference evidence="1" key="1">
    <citation type="submission" date="2016-03" db="EMBL/GenBank/DDBJ databases">
        <title>Updated assembly of Pseudogymnoascus destructans, the fungus causing white-nose syndrome of bats.</title>
        <authorList>
            <person name="Palmer J.M."/>
            <person name="Drees K.P."/>
            <person name="Foster J.T."/>
            <person name="Lindner D.L."/>
        </authorList>
    </citation>
    <scope>NUCLEOTIDE SEQUENCE [LARGE SCALE GENOMIC DNA]</scope>
    <source>
        <strain evidence="1">20631-21</strain>
    </source>
</reference>
<organism evidence="1">
    <name type="scientific">Pseudogymnoascus destructans</name>
    <dbReference type="NCBI Taxonomy" id="655981"/>
    <lineage>
        <taxon>Eukaryota</taxon>
        <taxon>Fungi</taxon>
        <taxon>Dikarya</taxon>
        <taxon>Ascomycota</taxon>
        <taxon>Pezizomycotina</taxon>
        <taxon>Leotiomycetes</taxon>
        <taxon>Thelebolales</taxon>
        <taxon>Thelebolaceae</taxon>
        <taxon>Pseudogymnoascus</taxon>
    </lineage>
</organism>
<dbReference type="OrthoDB" id="5361958at2759"/>
<protein>
    <submittedName>
        <fullName evidence="1">Uncharacterized protein</fullName>
    </submittedName>
</protein>
<gene>
    <name evidence="1" type="ORF">VC83_02960</name>
</gene>
<proteinExistence type="predicted"/>
<accession>A0A177AG56</accession>
<name>A0A177AG56_9PEZI</name>
<dbReference type="GeneID" id="36286037"/>
<dbReference type="EMBL" id="KV441392">
    <property type="protein sequence ID" value="OAF60241.1"/>
    <property type="molecule type" value="Genomic_DNA"/>
</dbReference>
<dbReference type="Proteomes" id="UP000077154">
    <property type="component" value="Unassembled WGS sequence"/>
</dbReference>